<accession>A0A9P0EIL2</accession>
<proteinExistence type="predicted"/>
<reference evidence="3" key="1">
    <citation type="submission" date="2019-06" db="EMBL/GenBank/DDBJ databases">
        <authorList>
            <person name="Broberg M."/>
        </authorList>
    </citation>
    <scope>NUCLEOTIDE SEQUENCE [LARGE SCALE GENOMIC DNA]</scope>
</reference>
<evidence type="ECO:0000313" key="2">
    <source>
        <dbReference type="EMBL" id="CAH0048880.1"/>
    </source>
</evidence>
<dbReference type="OrthoDB" id="10300342at2759"/>
<organism evidence="2 3">
    <name type="scientific">Clonostachys solani</name>
    <dbReference type="NCBI Taxonomy" id="160281"/>
    <lineage>
        <taxon>Eukaryota</taxon>
        <taxon>Fungi</taxon>
        <taxon>Dikarya</taxon>
        <taxon>Ascomycota</taxon>
        <taxon>Pezizomycotina</taxon>
        <taxon>Sordariomycetes</taxon>
        <taxon>Hypocreomycetidae</taxon>
        <taxon>Hypocreales</taxon>
        <taxon>Bionectriaceae</taxon>
        <taxon>Clonostachys</taxon>
    </lineage>
</organism>
<dbReference type="Proteomes" id="UP000775872">
    <property type="component" value="Unassembled WGS sequence"/>
</dbReference>
<feature type="region of interest" description="Disordered" evidence="1">
    <location>
        <begin position="1"/>
        <end position="29"/>
    </location>
</feature>
<name>A0A9P0EIL2_9HYPO</name>
<evidence type="ECO:0000256" key="1">
    <source>
        <dbReference type="SAM" id="MobiDB-lite"/>
    </source>
</evidence>
<evidence type="ECO:0000313" key="3">
    <source>
        <dbReference type="Proteomes" id="UP000775872"/>
    </source>
</evidence>
<feature type="compositionally biased region" description="Basic and acidic residues" evidence="1">
    <location>
        <begin position="19"/>
        <end position="29"/>
    </location>
</feature>
<dbReference type="EMBL" id="CABFOC020000035">
    <property type="protein sequence ID" value="CAH0048880.1"/>
    <property type="molecule type" value="Genomic_DNA"/>
</dbReference>
<dbReference type="AlphaFoldDB" id="A0A9P0EIL2"/>
<comment type="caution">
    <text evidence="2">The sequence shown here is derived from an EMBL/GenBank/DDBJ whole genome shotgun (WGS) entry which is preliminary data.</text>
</comment>
<keyword evidence="3" id="KW-1185">Reference proteome</keyword>
<reference evidence="2 3" key="2">
    <citation type="submission" date="2021-10" db="EMBL/GenBank/DDBJ databases">
        <authorList>
            <person name="Piombo E."/>
        </authorList>
    </citation>
    <scope>NUCLEOTIDE SEQUENCE [LARGE SCALE GENOMIC DNA]</scope>
</reference>
<gene>
    <name evidence="2" type="ORF">CSOL1703_00000830</name>
</gene>
<protein>
    <submittedName>
        <fullName evidence="2">Uncharacterized protein</fullName>
    </submittedName>
</protein>
<sequence length="89" mass="10405">MPTPAFRPRSSSGTNLVSRKPEYDKRKSRDDLYLMTMTSQKQKTPQLALEFHPTQPQIIQFTQEVKILSPSVWPWEVQLTLTLGTRYRP</sequence>